<dbReference type="InterPro" id="IPR039702">
    <property type="entry name" value="FPS1-like"/>
</dbReference>
<comment type="cofactor">
    <cofactor evidence="1">
        <name>Mg(2+)</name>
        <dbReference type="ChEBI" id="CHEBI:18420"/>
    </cofactor>
</comment>
<name>A0A9P0P9W9_ACAOB</name>
<comment type="pathway">
    <text evidence="5">Pheromone biosynthesis.</text>
</comment>
<dbReference type="AlphaFoldDB" id="A0A9P0P9W9"/>
<dbReference type="InterPro" id="IPR000092">
    <property type="entry name" value="Polyprenyl_synt"/>
</dbReference>
<sequence>MMFVFERMYLNRCSQQTFRKLRANAKKNYSISRGLELHADRIMSMAQERGHPSLVRTPFFSTDEKEEFMAIFPDIIKDLTKNNQYADISEVNERIGKLLEYNLLKCRKTWGLWATVSYKMFENPETLTAANVKLANILTWCVQMWRGAFTIFDDLMDNSEFRYGHPCWHRMEDVGIAAANDGWLMDSCIYTLLHKHFGDKKCYRHITDVFRDITTKATMGQALDMMCKNRDGTPRLENFNMDRYNTIAKYKTGPAHTYLPVATGMYFANRYDPEERQHVERICIDLGMFYQKQNDYLDCFGDQGLVKKDCTDIKEGKCSWVAVTALERASPAQRKIMQEHYGRADNNSVQMVKDLYLELDLPAVFAAFEKESFHKVCSQIEQAKGLPHELFYRMVSSTFGNAF</sequence>
<keyword evidence="4" id="KW-0460">Magnesium</keyword>
<dbReference type="GO" id="GO:0045337">
    <property type="term" value="P:farnesyl diphosphate biosynthetic process"/>
    <property type="evidence" value="ECO:0007669"/>
    <property type="project" value="TreeGrafter"/>
</dbReference>
<dbReference type="GO" id="GO:0004337">
    <property type="term" value="F:(2E,6E)-farnesyl diphosphate synthase activity"/>
    <property type="evidence" value="ECO:0007669"/>
    <property type="project" value="TreeGrafter"/>
</dbReference>
<keyword evidence="3" id="KW-0479">Metal-binding</keyword>
<dbReference type="GO" id="GO:0046872">
    <property type="term" value="F:metal ion binding"/>
    <property type="evidence" value="ECO:0007669"/>
    <property type="project" value="UniProtKB-KW"/>
</dbReference>
<evidence type="ECO:0000313" key="8">
    <source>
        <dbReference type="Proteomes" id="UP001152888"/>
    </source>
</evidence>
<dbReference type="PANTHER" id="PTHR11525">
    <property type="entry name" value="FARNESYL-PYROPHOSPHATE SYNTHETASE"/>
    <property type="match status" value="1"/>
</dbReference>
<dbReference type="InterPro" id="IPR008949">
    <property type="entry name" value="Isoprenoid_synthase_dom_sf"/>
</dbReference>
<keyword evidence="2 6" id="KW-0808">Transferase</keyword>
<dbReference type="GO" id="GO:0004161">
    <property type="term" value="F:dimethylallyltranstransferase activity"/>
    <property type="evidence" value="ECO:0007669"/>
    <property type="project" value="TreeGrafter"/>
</dbReference>
<evidence type="ECO:0008006" key="9">
    <source>
        <dbReference type="Google" id="ProtNLM"/>
    </source>
</evidence>
<evidence type="ECO:0000256" key="5">
    <source>
        <dbReference type="ARBA" id="ARBA00033740"/>
    </source>
</evidence>
<dbReference type="Gene3D" id="1.10.600.10">
    <property type="entry name" value="Farnesyl Diphosphate Synthase"/>
    <property type="match status" value="1"/>
</dbReference>
<keyword evidence="8" id="KW-1185">Reference proteome</keyword>
<evidence type="ECO:0000256" key="1">
    <source>
        <dbReference type="ARBA" id="ARBA00001946"/>
    </source>
</evidence>
<dbReference type="PANTHER" id="PTHR11525:SF0">
    <property type="entry name" value="FARNESYL PYROPHOSPHATE SYNTHASE"/>
    <property type="match status" value="1"/>
</dbReference>
<gene>
    <name evidence="7" type="ORF">ACAOBT_LOCUS11255</name>
</gene>
<dbReference type="Pfam" id="PF00348">
    <property type="entry name" value="polyprenyl_synt"/>
    <property type="match status" value="1"/>
</dbReference>
<evidence type="ECO:0000256" key="6">
    <source>
        <dbReference type="RuleBase" id="RU004466"/>
    </source>
</evidence>
<accession>A0A9P0P9W9</accession>
<dbReference type="GO" id="GO:0005737">
    <property type="term" value="C:cytoplasm"/>
    <property type="evidence" value="ECO:0007669"/>
    <property type="project" value="TreeGrafter"/>
</dbReference>
<comment type="caution">
    <text evidence="7">The sequence shown here is derived from an EMBL/GenBank/DDBJ whole genome shotgun (WGS) entry which is preliminary data.</text>
</comment>
<protein>
    <recommendedName>
        <fullName evidence="9">Farnesyl pyrophosphate synthase</fullName>
    </recommendedName>
</protein>
<dbReference type="EMBL" id="CAKOFQ010006828">
    <property type="protein sequence ID" value="CAH1974727.1"/>
    <property type="molecule type" value="Genomic_DNA"/>
</dbReference>
<reference evidence="7" key="1">
    <citation type="submission" date="2022-03" db="EMBL/GenBank/DDBJ databases">
        <authorList>
            <person name="Sayadi A."/>
        </authorList>
    </citation>
    <scope>NUCLEOTIDE SEQUENCE</scope>
</reference>
<evidence type="ECO:0000256" key="2">
    <source>
        <dbReference type="ARBA" id="ARBA00022679"/>
    </source>
</evidence>
<dbReference type="Proteomes" id="UP001152888">
    <property type="component" value="Unassembled WGS sequence"/>
</dbReference>
<comment type="similarity">
    <text evidence="6">Belongs to the FPP/GGPP synthase family.</text>
</comment>
<organism evidence="7 8">
    <name type="scientific">Acanthoscelides obtectus</name>
    <name type="common">Bean weevil</name>
    <name type="synonym">Bruchus obtectus</name>
    <dbReference type="NCBI Taxonomy" id="200917"/>
    <lineage>
        <taxon>Eukaryota</taxon>
        <taxon>Metazoa</taxon>
        <taxon>Ecdysozoa</taxon>
        <taxon>Arthropoda</taxon>
        <taxon>Hexapoda</taxon>
        <taxon>Insecta</taxon>
        <taxon>Pterygota</taxon>
        <taxon>Neoptera</taxon>
        <taxon>Endopterygota</taxon>
        <taxon>Coleoptera</taxon>
        <taxon>Polyphaga</taxon>
        <taxon>Cucujiformia</taxon>
        <taxon>Chrysomeloidea</taxon>
        <taxon>Chrysomelidae</taxon>
        <taxon>Bruchinae</taxon>
        <taxon>Bruchini</taxon>
        <taxon>Acanthoscelides</taxon>
    </lineage>
</organism>
<evidence type="ECO:0000256" key="4">
    <source>
        <dbReference type="ARBA" id="ARBA00022842"/>
    </source>
</evidence>
<evidence type="ECO:0000256" key="3">
    <source>
        <dbReference type="ARBA" id="ARBA00022723"/>
    </source>
</evidence>
<dbReference type="SFLD" id="SFLDS00005">
    <property type="entry name" value="Isoprenoid_Synthase_Type_I"/>
    <property type="match status" value="1"/>
</dbReference>
<dbReference type="GO" id="GO:0042811">
    <property type="term" value="P:pheromone biosynthetic process"/>
    <property type="evidence" value="ECO:0007669"/>
    <property type="project" value="UniProtKB-ARBA"/>
</dbReference>
<proteinExistence type="inferred from homology"/>
<dbReference type="OrthoDB" id="10257492at2759"/>
<evidence type="ECO:0000313" key="7">
    <source>
        <dbReference type="EMBL" id="CAH1974727.1"/>
    </source>
</evidence>
<dbReference type="SUPFAM" id="SSF48576">
    <property type="entry name" value="Terpenoid synthases"/>
    <property type="match status" value="1"/>
</dbReference>